<evidence type="ECO:0000256" key="1">
    <source>
        <dbReference type="SAM" id="Phobius"/>
    </source>
</evidence>
<dbReference type="RefSeq" id="WP_010008531.1">
    <property type="nucleotide sequence ID" value="NZ_JAGYGP010000001.1"/>
</dbReference>
<protein>
    <submittedName>
        <fullName evidence="2">Uncharacterized protein</fullName>
    </submittedName>
</protein>
<sequence length="81" mass="9753">MILNIIYWLVIVMLVTGGCFLVFKRYKYSNIKLAWWDYLLYICVFVVWITVKIDANINFFISLVTTLAVLYLMLDKYKQNR</sequence>
<reference evidence="2 3" key="1">
    <citation type="journal article" date="2019" name="Appl. Microbiol. Biotechnol.">
        <title>Uncovering carbohydrate metabolism through a genotype-phenotype association study of 56 lactic acid bacteria genomes.</title>
        <authorList>
            <person name="Buron-Moles G."/>
            <person name="Chailyan A."/>
            <person name="Dolejs I."/>
            <person name="Forster J."/>
            <person name="Miks M.H."/>
        </authorList>
    </citation>
    <scope>NUCLEOTIDE SEQUENCE [LARGE SCALE GENOMIC DNA]</scope>
    <source>
        <strain evidence="2 3">ATCC 700006</strain>
    </source>
</reference>
<dbReference type="EMBL" id="PUFI01000015">
    <property type="protein sequence ID" value="TDG67655.1"/>
    <property type="molecule type" value="Genomic_DNA"/>
</dbReference>
<organism evidence="2 3">
    <name type="scientific">Leuconostoc fallax</name>
    <dbReference type="NCBI Taxonomy" id="1251"/>
    <lineage>
        <taxon>Bacteria</taxon>
        <taxon>Bacillati</taxon>
        <taxon>Bacillota</taxon>
        <taxon>Bacilli</taxon>
        <taxon>Lactobacillales</taxon>
        <taxon>Lactobacillaceae</taxon>
        <taxon>Leuconostoc</taxon>
    </lineage>
</organism>
<name>A0A4R5N759_9LACO</name>
<dbReference type="Proteomes" id="UP000295681">
    <property type="component" value="Unassembled WGS sequence"/>
</dbReference>
<feature type="transmembrane region" description="Helical" evidence="1">
    <location>
        <begin position="35"/>
        <end position="51"/>
    </location>
</feature>
<proteinExistence type="predicted"/>
<dbReference type="AlphaFoldDB" id="A0A4R5N759"/>
<feature type="transmembrane region" description="Helical" evidence="1">
    <location>
        <begin position="6"/>
        <end position="23"/>
    </location>
</feature>
<keyword evidence="1" id="KW-0812">Transmembrane</keyword>
<gene>
    <name evidence="2" type="ORF">C5L23_001454</name>
</gene>
<keyword evidence="1" id="KW-0472">Membrane</keyword>
<keyword evidence="1" id="KW-1133">Transmembrane helix</keyword>
<evidence type="ECO:0000313" key="2">
    <source>
        <dbReference type="EMBL" id="TDG67655.1"/>
    </source>
</evidence>
<keyword evidence="3" id="KW-1185">Reference proteome</keyword>
<comment type="caution">
    <text evidence="2">The sequence shown here is derived from an EMBL/GenBank/DDBJ whole genome shotgun (WGS) entry which is preliminary data.</text>
</comment>
<accession>A0A4R5N759</accession>
<evidence type="ECO:0000313" key="3">
    <source>
        <dbReference type="Proteomes" id="UP000295681"/>
    </source>
</evidence>
<feature type="transmembrane region" description="Helical" evidence="1">
    <location>
        <begin position="57"/>
        <end position="74"/>
    </location>
</feature>